<feature type="non-terminal residue" evidence="1">
    <location>
        <position position="1"/>
    </location>
</feature>
<protein>
    <submittedName>
        <fullName evidence="1">Uncharacterized protein</fullName>
    </submittedName>
</protein>
<accession>A0A3M6TLY2</accession>
<sequence length="115" mass="13284">NICHMIMSGSISRVENGPVRYAHIFTKKMANSTLNVTRCNNLWKTRMGLRTARKYKILDSEKILLQRSKAKDCVEKCKEGQARYTPVKMIVEIEGEGAMRDLIKFICENELKNFV</sequence>
<evidence type="ECO:0000313" key="1">
    <source>
        <dbReference type="EMBL" id="RMX42425.1"/>
    </source>
</evidence>
<gene>
    <name evidence="1" type="ORF">pdam_00021743</name>
</gene>
<keyword evidence="2" id="KW-1185">Reference proteome</keyword>
<comment type="caution">
    <text evidence="1">The sequence shown here is derived from an EMBL/GenBank/DDBJ whole genome shotgun (WGS) entry which is preliminary data.</text>
</comment>
<organism evidence="1 2">
    <name type="scientific">Pocillopora damicornis</name>
    <name type="common">Cauliflower coral</name>
    <name type="synonym">Millepora damicornis</name>
    <dbReference type="NCBI Taxonomy" id="46731"/>
    <lineage>
        <taxon>Eukaryota</taxon>
        <taxon>Metazoa</taxon>
        <taxon>Cnidaria</taxon>
        <taxon>Anthozoa</taxon>
        <taxon>Hexacorallia</taxon>
        <taxon>Scleractinia</taxon>
        <taxon>Astrocoeniina</taxon>
        <taxon>Pocilloporidae</taxon>
        <taxon>Pocillopora</taxon>
    </lineage>
</organism>
<dbReference type="EMBL" id="RCHS01003369">
    <property type="protein sequence ID" value="RMX42425.1"/>
    <property type="molecule type" value="Genomic_DNA"/>
</dbReference>
<name>A0A3M6TLY2_POCDA</name>
<reference evidence="1 2" key="1">
    <citation type="journal article" date="2018" name="Sci. Rep.">
        <title>Comparative analysis of the Pocillopora damicornis genome highlights role of immune system in coral evolution.</title>
        <authorList>
            <person name="Cunning R."/>
            <person name="Bay R.A."/>
            <person name="Gillette P."/>
            <person name="Baker A.C."/>
            <person name="Traylor-Knowles N."/>
        </authorList>
    </citation>
    <scope>NUCLEOTIDE SEQUENCE [LARGE SCALE GENOMIC DNA]</scope>
    <source>
        <strain evidence="1">RSMAS</strain>
        <tissue evidence="1">Whole animal</tissue>
    </source>
</reference>
<dbReference type="Proteomes" id="UP000275408">
    <property type="component" value="Unassembled WGS sequence"/>
</dbReference>
<proteinExistence type="predicted"/>
<evidence type="ECO:0000313" key="2">
    <source>
        <dbReference type="Proteomes" id="UP000275408"/>
    </source>
</evidence>
<dbReference type="AlphaFoldDB" id="A0A3M6TLY2"/>